<keyword evidence="14" id="KW-1185">Reference proteome</keyword>
<dbReference type="Gene3D" id="3.50.50.60">
    <property type="entry name" value="FAD/NAD(P)-binding domain"/>
    <property type="match status" value="1"/>
</dbReference>
<dbReference type="SUPFAM" id="SSF51905">
    <property type="entry name" value="FAD/NAD(P)-binding domain"/>
    <property type="match status" value="1"/>
</dbReference>
<evidence type="ECO:0000256" key="3">
    <source>
        <dbReference type="ARBA" id="ARBA00004744"/>
    </source>
</evidence>
<gene>
    <name evidence="13" type="primary">hemG</name>
    <name evidence="13" type="ORF">MFMK1_001878</name>
</gene>
<dbReference type="KEGG" id="dbc:MFMK1_001878"/>
<dbReference type="PANTHER" id="PTHR42923">
    <property type="entry name" value="PROTOPORPHYRINOGEN OXIDASE"/>
    <property type="match status" value="1"/>
</dbReference>
<evidence type="ECO:0000256" key="4">
    <source>
        <dbReference type="ARBA" id="ARBA00008310"/>
    </source>
</evidence>
<evidence type="ECO:0000256" key="8">
    <source>
        <dbReference type="ARBA" id="ARBA00022827"/>
    </source>
</evidence>
<dbReference type="InterPro" id="IPR036188">
    <property type="entry name" value="FAD/NAD-bd_sf"/>
</dbReference>
<dbReference type="AlphaFoldDB" id="A0AAU0UPE0"/>
<dbReference type="SUPFAM" id="SSF54373">
    <property type="entry name" value="FAD-linked reductases, C-terminal domain"/>
    <property type="match status" value="1"/>
</dbReference>
<evidence type="ECO:0000256" key="11">
    <source>
        <dbReference type="RuleBase" id="RU364052"/>
    </source>
</evidence>
<name>A0AAU0UPE0_9FIRM</name>
<dbReference type="Pfam" id="PF01593">
    <property type="entry name" value="Amino_oxidase"/>
    <property type="match status" value="1"/>
</dbReference>
<reference evidence="13 14" key="1">
    <citation type="submission" date="2023-04" db="EMBL/GenBank/DDBJ databases">
        <authorList>
            <person name="Hsu D."/>
        </authorList>
    </citation>
    <scope>NUCLEOTIDE SEQUENCE [LARGE SCALE GENOMIC DNA]</scope>
    <source>
        <strain evidence="13 14">MK1</strain>
    </source>
</reference>
<accession>A0AAU0UPE0</accession>
<dbReference type="Proteomes" id="UP001329915">
    <property type="component" value="Chromosome"/>
</dbReference>
<protein>
    <recommendedName>
        <fullName evidence="6 11">Coproporphyrinogen III oxidase</fullName>
        <ecNumber evidence="5 11">1.3.3.15</ecNumber>
    </recommendedName>
</protein>
<evidence type="ECO:0000256" key="7">
    <source>
        <dbReference type="ARBA" id="ARBA00022630"/>
    </source>
</evidence>
<evidence type="ECO:0000313" key="13">
    <source>
        <dbReference type="EMBL" id="WRO22057.1"/>
    </source>
</evidence>
<comment type="cofactor">
    <cofactor evidence="2 11">
        <name>FAD</name>
        <dbReference type="ChEBI" id="CHEBI:57692"/>
    </cofactor>
</comment>
<sequence>MKKVTVIGGGISGLAAAYTLEQKGRDNYSVTLVEAGSELGGKMQSVTVDGFTVEGGPDCFLAQKPAVDRLSREIGADGDIIGTSEENKGTFILSGSKLHVLPEGLMLMVPTKIIPFALSPLISWPGKIRMGMDMFLPRRKGNGDESLGSFVTRRLGREALDKIAEPLIGGIHAGDPENMSLKASFPRFLEMERKHRSLIKAMLASKRQAPPQKDKKATYFMSFKHGMGELPQAVAEKLENVDIKLNTKVKDLQYDGKFTVTTSKGEQWQTDAVVLAVPAYAGADIIEGLEPQLAQTLRGINFVNSATVSLAFRKKDLGRTLPGFGFVIPSGEKRDIMAVTYSSQKFKHRSPDEDHLLVRCFVGGPKNQELVLLNDSEMLAKVQAELKSILEITAEPVMTKIFRWNQGMPQYSMGHLERVASIEQRLSKFPGLTIAGNSYRGIGVPDCIESGIRAAKNVMGEKEEH</sequence>
<feature type="domain" description="Amine oxidase" evidence="12">
    <location>
        <begin position="11"/>
        <end position="459"/>
    </location>
</feature>
<dbReference type="InterPro" id="IPR004572">
    <property type="entry name" value="Protoporphyrinogen_oxidase"/>
</dbReference>
<dbReference type="PANTHER" id="PTHR42923:SF3">
    <property type="entry name" value="PROTOPORPHYRINOGEN OXIDASE"/>
    <property type="match status" value="1"/>
</dbReference>
<evidence type="ECO:0000256" key="5">
    <source>
        <dbReference type="ARBA" id="ARBA00012402"/>
    </source>
</evidence>
<evidence type="ECO:0000256" key="1">
    <source>
        <dbReference type="ARBA" id="ARBA00001755"/>
    </source>
</evidence>
<dbReference type="GO" id="GO:0004729">
    <property type="term" value="F:oxygen-dependent protoporphyrinogen oxidase activity"/>
    <property type="evidence" value="ECO:0007669"/>
    <property type="project" value="UniProtKB-UniRule"/>
</dbReference>
<keyword evidence="8 11" id="KW-0274">FAD</keyword>
<evidence type="ECO:0000259" key="12">
    <source>
        <dbReference type="Pfam" id="PF01593"/>
    </source>
</evidence>
<comment type="similarity">
    <text evidence="4 11">Belongs to the protoporphyrinogen/coproporphyrinogen oxidase family. Coproporphyrinogen III oxidase subfamily.</text>
</comment>
<evidence type="ECO:0000313" key="14">
    <source>
        <dbReference type="Proteomes" id="UP001329915"/>
    </source>
</evidence>
<dbReference type="NCBIfam" id="TIGR00562">
    <property type="entry name" value="proto_IX_ox"/>
    <property type="match status" value="1"/>
</dbReference>
<comment type="pathway">
    <text evidence="3 11">Porphyrin-containing compound metabolism; protoheme biosynthesis.</text>
</comment>
<proteinExistence type="inferred from homology"/>
<dbReference type="Gene3D" id="3.90.660.20">
    <property type="entry name" value="Protoporphyrinogen oxidase, mitochondrial, domain 2"/>
    <property type="match status" value="1"/>
</dbReference>
<dbReference type="GO" id="GO:0005737">
    <property type="term" value="C:cytoplasm"/>
    <property type="evidence" value="ECO:0007669"/>
    <property type="project" value="UniProtKB-SubCell"/>
</dbReference>
<evidence type="ECO:0000256" key="2">
    <source>
        <dbReference type="ARBA" id="ARBA00001974"/>
    </source>
</evidence>
<dbReference type="InterPro" id="IPR002937">
    <property type="entry name" value="Amino_oxidase"/>
</dbReference>
<keyword evidence="9 11" id="KW-0560">Oxidoreductase</keyword>
<organism evidence="13 14">
    <name type="scientific">Metallumcola ferriviriculae</name>
    <dbReference type="NCBI Taxonomy" id="3039180"/>
    <lineage>
        <taxon>Bacteria</taxon>
        <taxon>Bacillati</taxon>
        <taxon>Bacillota</taxon>
        <taxon>Clostridia</taxon>
        <taxon>Neomoorellales</taxon>
        <taxon>Desulfitibacteraceae</taxon>
        <taxon>Metallumcola</taxon>
    </lineage>
</organism>
<dbReference type="RefSeq" id="WP_366921478.1">
    <property type="nucleotide sequence ID" value="NZ_CP121694.1"/>
</dbReference>
<comment type="subcellular location">
    <subcellularLocation>
        <location evidence="11">Cytoplasm</location>
    </subcellularLocation>
</comment>
<evidence type="ECO:0000256" key="6">
    <source>
        <dbReference type="ARBA" id="ARBA00019046"/>
    </source>
</evidence>
<keyword evidence="10 11" id="KW-0350">Heme biosynthesis</keyword>
<keyword evidence="7 11" id="KW-0285">Flavoprotein</keyword>
<dbReference type="InterPro" id="IPR050464">
    <property type="entry name" value="Zeta_carotene_desat/Oxidored"/>
</dbReference>
<evidence type="ECO:0000256" key="10">
    <source>
        <dbReference type="ARBA" id="ARBA00023133"/>
    </source>
</evidence>
<comment type="catalytic activity">
    <reaction evidence="1">
        <text>coproporphyrinogen III + 3 O2 = coproporphyrin III + 3 H2O2</text>
        <dbReference type="Rhea" id="RHEA:43436"/>
        <dbReference type="ChEBI" id="CHEBI:15379"/>
        <dbReference type="ChEBI" id="CHEBI:16240"/>
        <dbReference type="ChEBI" id="CHEBI:57309"/>
        <dbReference type="ChEBI" id="CHEBI:131725"/>
        <dbReference type="EC" id="1.3.3.15"/>
    </reaction>
    <physiologicalReaction direction="left-to-right" evidence="1">
        <dbReference type="Rhea" id="RHEA:43437"/>
    </physiologicalReaction>
</comment>
<dbReference type="GO" id="GO:0006783">
    <property type="term" value="P:heme biosynthetic process"/>
    <property type="evidence" value="ECO:0007669"/>
    <property type="project" value="UniProtKB-UniRule"/>
</dbReference>
<dbReference type="Gene3D" id="1.10.3110.10">
    <property type="entry name" value="protoporphyrinogen ix oxidase, domain 3"/>
    <property type="match status" value="1"/>
</dbReference>
<comment type="function">
    <text evidence="11">Involved in coproporphyrin-dependent heme b biosynthesis. Catalyzes the oxidation of coproporphyrinogen III to coproporphyrin III.</text>
</comment>
<keyword evidence="11" id="KW-0963">Cytoplasm</keyword>
<dbReference type="EMBL" id="CP121694">
    <property type="protein sequence ID" value="WRO22057.1"/>
    <property type="molecule type" value="Genomic_DNA"/>
</dbReference>
<evidence type="ECO:0000256" key="9">
    <source>
        <dbReference type="ARBA" id="ARBA00023002"/>
    </source>
</evidence>
<dbReference type="EC" id="1.3.3.15" evidence="5 11"/>